<dbReference type="Proteomes" id="UP000008743">
    <property type="component" value="Unassembled WGS sequence"/>
</dbReference>
<evidence type="ECO:0000313" key="2">
    <source>
        <dbReference type="Proteomes" id="UP000008743"/>
    </source>
</evidence>
<name>A0A0D2WQX7_CAPO3</name>
<gene>
    <name evidence="1" type="ORF">CAOG_009801</name>
</gene>
<dbReference type="InParanoid" id="A0A0D2WQX7"/>
<sequence>MLETNDAMKEEEVVVVEVAASDGGGDGGLARGVLLALLTPILDLVADKMLMNSVLGTAVASSSCPGEGQAPDMLLLLLPSVAEEVGGRADVGGGAWSRITVAS</sequence>
<evidence type="ECO:0000313" key="1">
    <source>
        <dbReference type="EMBL" id="KJE94180.1"/>
    </source>
</evidence>
<dbReference type="AlphaFoldDB" id="A0A0D2WQX7"/>
<accession>A0A0D2WQX7</accession>
<protein>
    <submittedName>
        <fullName evidence="1">Uncharacterized protein</fullName>
    </submittedName>
</protein>
<organism evidence="1 2">
    <name type="scientific">Capsaspora owczarzaki (strain ATCC 30864)</name>
    <dbReference type="NCBI Taxonomy" id="595528"/>
    <lineage>
        <taxon>Eukaryota</taxon>
        <taxon>Filasterea</taxon>
        <taxon>Capsaspora</taxon>
    </lineage>
</organism>
<keyword evidence="2" id="KW-1185">Reference proteome</keyword>
<proteinExistence type="predicted"/>
<reference evidence="2" key="1">
    <citation type="submission" date="2011-02" db="EMBL/GenBank/DDBJ databases">
        <title>The Genome Sequence of Capsaspora owczarzaki ATCC 30864.</title>
        <authorList>
            <person name="Russ C."/>
            <person name="Cuomo C."/>
            <person name="Burger G."/>
            <person name="Gray M.W."/>
            <person name="Holland P.W.H."/>
            <person name="King N."/>
            <person name="Lang F.B.F."/>
            <person name="Roger A.J."/>
            <person name="Ruiz-Trillo I."/>
            <person name="Young S.K."/>
            <person name="Zeng Q."/>
            <person name="Gargeya S."/>
            <person name="Alvarado L."/>
            <person name="Berlin A."/>
            <person name="Chapman S.B."/>
            <person name="Chen Z."/>
            <person name="Freedman E."/>
            <person name="Gellesch M."/>
            <person name="Goldberg J."/>
            <person name="Griggs A."/>
            <person name="Gujja S."/>
            <person name="Heilman E."/>
            <person name="Heiman D."/>
            <person name="Howarth C."/>
            <person name="Mehta T."/>
            <person name="Neiman D."/>
            <person name="Pearson M."/>
            <person name="Roberts A."/>
            <person name="Saif S."/>
            <person name="Shea T."/>
            <person name="Shenoy N."/>
            <person name="Sisk P."/>
            <person name="Stolte C."/>
            <person name="Sykes S."/>
            <person name="White J."/>
            <person name="Yandava C."/>
            <person name="Haas B."/>
            <person name="Nusbaum C."/>
            <person name="Birren B."/>
        </authorList>
    </citation>
    <scope>NUCLEOTIDE SEQUENCE</scope>
    <source>
        <strain evidence="2">ATCC 30864</strain>
    </source>
</reference>
<dbReference type="EMBL" id="KE346366">
    <property type="protein sequence ID" value="KJE94180.1"/>
    <property type="molecule type" value="Genomic_DNA"/>
</dbReference>